<dbReference type="Proteomes" id="UP000193711">
    <property type="component" value="Unassembled WGS sequence"/>
</dbReference>
<organism evidence="3 4">
    <name type="scientific">Rathayibacter oskolensis</name>
    <dbReference type="NCBI Taxonomy" id="1891671"/>
    <lineage>
        <taxon>Bacteria</taxon>
        <taxon>Bacillati</taxon>
        <taxon>Actinomycetota</taxon>
        <taxon>Actinomycetes</taxon>
        <taxon>Micrococcales</taxon>
        <taxon>Microbacteriaceae</taxon>
        <taxon>Rathayibacter</taxon>
    </lineage>
</organism>
<evidence type="ECO:0000313" key="4">
    <source>
        <dbReference type="Proteomes" id="UP000193711"/>
    </source>
</evidence>
<proteinExistence type="predicted"/>
<evidence type="ECO:0000259" key="2">
    <source>
        <dbReference type="PROSITE" id="PS50995"/>
    </source>
</evidence>
<feature type="region of interest" description="Disordered" evidence="1">
    <location>
        <begin position="144"/>
        <end position="168"/>
    </location>
</feature>
<dbReference type="PANTHER" id="PTHR33164:SF106">
    <property type="entry name" value="TRANSCRIPTIONAL REGULATORY PROTEIN"/>
    <property type="match status" value="1"/>
</dbReference>
<gene>
    <name evidence="3" type="ORF">SAMN06295885_0694</name>
</gene>
<dbReference type="InterPro" id="IPR036388">
    <property type="entry name" value="WH-like_DNA-bd_sf"/>
</dbReference>
<sequence length="168" mass="18598">MTTPRKQMLEALRWYAVSYQDSAHQLARWLDLPTTDGTALGEILWAEDEDSPLSPGRLSSRIGLTSGATNALVNRLERQGLVARSRESGDRRIVTLRATGAARERAAPFLRSSQISLEAALDEYDDRTLETVSTVLTRFAAVLPGASRQERPPPPEQPSRWSVPELNS</sequence>
<dbReference type="AlphaFoldDB" id="A0A1X7N5M1"/>
<feature type="domain" description="HTH marR-type" evidence="2">
    <location>
        <begin position="1"/>
        <end position="141"/>
    </location>
</feature>
<protein>
    <submittedName>
        <fullName evidence="3">DNA-binding transcriptional regulator, MarR family</fullName>
    </submittedName>
</protein>
<dbReference type="Gene3D" id="1.10.10.10">
    <property type="entry name" value="Winged helix-like DNA-binding domain superfamily/Winged helix DNA-binding domain"/>
    <property type="match status" value="1"/>
</dbReference>
<evidence type="ECO:0000256" key="1">
    <source>
        <dbReference type="SAM" id="MobiDB-lite"/>
    </source>
</evidence>
<dbReference type="PANTHER" id="PTHR33164">
    <property type="entry name" value="TRANSCRIPTIONAL REGULATOR, MARR FAMILY"/>
    <property type="match status" value="1"/>
</dbReference>
<dbReference type="InterPro" id="IPR036390">
    <property type="entry name" value="WH_DNA-bd_sf"/>
</dbReference>
<dbReference type="InterPro" id="IPR000835">
    <property type="entry name" value="HTH_MarR-typ"/>
</dbReference>
<dbReference type="SUPFAM" id="SSF46785">
    <property type="entry name" value="Winged helix' DNA-binding domain"/>
    <property type="match status" value="1"/>
</dbReference>
<dbReference type="EMBL" id="FXBM01000001">
    <property type="protein sequence ID" value="SMH32146.1"/>
    <property type="molecule type" value="Genomic_DNA"/>
</dbReference>
<dbReference type="SMART" id="SM00347">
    <property type="entry name" value="HTH_MARR"/>
    <property type="match status" value="1"/>
</dbReference>
<keyword evidence="3" id="KW-0238">DNA-binding</keyword>
<dbReference type="RefSeq" id="WP_085475175.1">
    <property type="nucleotide sequence ID" value="NZ_FXBM01000001.1"/>
</dbReference>
<dbReference type="Pfam" id="PF12802">
    <property type="entry name" value="MarR_2"/>
    <property type="match status" value="1"/>
</dbReference>
<evidence type="ECO:0000313" key="3">
    <source>
        <dbReference type="EMBL" id="SMH32146.1"/>
    </source>
</evidence>
<dbReference type="PROSITE" id="PS50995">
    <property type="entry name" value="HTH_MARR_2"/>
    <property type="match status" value="1"/>
</dbReference>
<dbReference type="GO" id="GO:0003677">
    <property type="term" value="F:DNA binding"/>
    <property type="evidence" value="ECO:0007669"/>
    <property type="project" value="UniProtKB-KW"/>
</dbReference>
<dbReference type="GO" id="GO:0006950">
    <property type="term" value="P:response to stress"/>
    <property type="evidence" value="ECO:0007669"/>
    <property type="project" value="TreeGrafter"/>
</dbReference>
<name>A0A1X7N5M1_9MICO</name>
<accession>A0A1X7N5M1</accession>
<dbReference type="InterPro" id="IPR039422">
    <property type="entry name" value="MarR/SlyA-like"/>
</dbReference>
<dbReference type="GO" id="GO:0003700">
    <property type="term" value="F:DNA-binding transcription factor activity"/>
    <property type="evidence" value="ECO:0007669"/>
    <property type="project" value="InterPro"/>
</dbReference>
<keyword evidence="4" id="KW-1185">Reference proteome</keyword>
<reference evidence="4" key="1">
    <citation type="submission" date="2017-04" db="EMBL/GenBank/DDBJ databases">
        <authorList>
            <person name="Varghese N."/>
            <person name="Submissions S."/>
        </authorList>
    </citation>
    <scope>NUCLEOTIDE SEQUENCE [LARGE SCALE GENOMIC DNA]</scope>
    <source>
        <strain evidence="4">VKM Ac-2121</strain>
    </source>
</reference>
<dbReference type="STRING" id="1891671.SAMN06295885_0694"/>